<dbReference type="InterPro" id="IPR036249">
    <property type="entry name" value="Thioredoxin-like_sf"/>
</dbReference>
<accession>A0ABP0Q5X3</accession>
<dbReference type="Pfam" id="PF00578">
    <property type="entry name" value="AhpC-TSA"/>
    <property type="match status" value="2"/>
</dbReference>
<dbReference type="InterPro" id="IPR008977">
    <property type="entry name" value="PHM/PNGase_F_dom_sf"/>
</dbReference>
<dbReference type="EMBL" id="CAXAMM010039022">
    <property type="protein sequence ID" value="CAK9083091.1"/>
    <property type="molecule type" value="Genomic_DNA"/>
</dbReference>
<dbReference type="Proteomes" id="UP001642464">
    <property type="component" value="Unassembled WGS sequence"/>
</dbReference>
<dbReference type="Gene3D" id="2.60.120.230">
    <property type="match status" value="3"/>
</dbReference>
<dbReference type="SUPFAM" id="SSF49742">
    <property type="entry name" value="PHM/PNGase F"/>
    <property type="match status" value="5"/>
</dbReference>
<comment type="caution">
    <text evidence="4">The sequence shown here is derived from an EMBL/GenBank/DDBJ whole genome shotgun (WGS) entry which is preliminary data.</text>
</comment>
<dbReference type="PROSITE" id="PS51352">
    <property type="entry name" value="THIOREDOXIN_2"/>
    <property type="match status" value="2"/>
</dbReference>
<evidence type="ECO:0000259" key="3">
    <source>
        <dbReference type="PROSITE" id="PS51352"/>
    </source>
</evidence>
<dbReference type="InterPro" id="IPR013766">
    <property type="entry name" value="Thioredoxin_domain"/>
</dbReference>
<dbReference type="InterPro" id="IPR014784">
    <property type="entry name" value="Cu2_ascorb_mOase-like_C"/>
</dbReference>
<evidence type="ECO:0000256" key="1">
    <source>
        <dbReference type="ARBA" id="ARBA00023157"/>
    </source>
</evidence>
<feature type="transmembrane region" description="Helical" evidence="2">
    <location>
        <begin position="204"/>
        <end position="223"/>
    </location>
</feature>
<evidence type="ECO:0000256" key="2">
    <source>
        <dbReference type="SAM" id="Phobius"/>
    </source>
</evidence>
<keyword evidence="2" id="KW-0472">Membrane</keyword>
<keyword evidence="2" id="KW-0812">Transmembrane</keyword>
<reference evidence="4 5" key="1">
    <citation type="submission" date="2024-02" db="EMBL/GenBank/DDBJ databases">
        <authorList>
            <person name="Chen Y."/>
            <person name="Shah S."/>
            <person name="Dougan E. K."/>
            <person name="Thang M."/>
            <person name="Chan C."/>
        </authorList>
    </citation>
    <scope>NUCLEOTIDE SEQUENCE [LARGE SCALE GENOMIC DNA]</scope>
</reference>
<dbReference type="SUPFAM" id="SSF52833">
    <property type="entry name" value="Thioredoxin-like"/>
    <property type="match status" value="2"/>
</dbReference>
<dbReference type="Gene3D" id="3.40.30.10">
    <property type="entry name" value="Glutaredoxin"/>
    <property type="match status" value="2"/>
</dbReference>
<keyword evidence="2" id="KW-1133">Transmembrane helix</keyword>
<feature type="transmembrane region" description="Helical" evidence="2">
    <location>
        <begin position="747"/>
        <end position="780"/>
    </location>
</feature>
<feature type="transmembrane region" description="Helical" evidence="2">
    <location>
        <begin position="906"/>
        <end position="924"/>
    </location>
</feature>
<sequence length="1342" mass="149129">PVNLKEFDGTARYVPAGSHLVFEMHYTPNGSVQTDRSGIAVLFAEPSEVRRQLSMVMVANTEFEIPPHESNHVVESRYTFDEDSLLYSLSPHMHLRGDTFRFVAHYPDGADEILLDVPNFDFNWQFDYLLSEPKVMPKGTEMHCIATFNNSEDNIANPDADKAVQWGDQIWDEMMIGTIAIAPLDQDLKANTGKPLEIGGTYRWALVWICLLTVGMIGFVWIGKRAWRSVASVVVFAVLSTGLCGEVLAEGDSSADPRVGMEIEEFALQDFRGGEHALSDWAESPVVVVAFMGTECPLAKLYASRLVELAEDYKDSNVAVVAAFSNRQDSIEEMEHFARVYGVSFPCLKDVGNQVADQFQAQRTPEVYVLDKDRKVRYVGRVDDQYDVGVDRAEPEHRFLVDAVDALLDGEEVPVVATEARGCIIGRVLEADEAAEGDPSKMPPPAEFPTGWRLPREPDLVVPMSDEPFTVAADGVIEYQYFVADPQLTVGRFIDAAECRPDNHAVVHHINVFVLPPELDTGNLTRDDLAEMWDLQHHMLCGYVPGMLPTEFPEGMAKYVAPGSKFVFQMHYTPNGSVQQDLSSLGLVFAPEGAERREVTTTPAMNNWFVIPPNEPEHVVTLDYNIKRDTEVLSFLPHMHLRGKAFRYVAHYPDGTDEILLDVPHYDFKWQNRYVLAQPMMLPEGTVVECIATFDNSEDNLSNPDSTVEVSWGEQSWEEMMIGYFDVVAAEPEPSLAGNESRSALLYLTLGGLAVAAVVVMVVLALLTLVMFGVAAMAVLRVIELRREARAPAGPSLVQAERFILLDEQGNQRAVLGVGANEEAMLELNDSRGKLRLRMDVPSSGPGVTLRDDRGKVRALFTVYTDGPYLGMTDEDGALGVPLRSHQRSRMIPIYCESAGRFRSKCCLLLGALLAGLMLFQGFAAEADDESLANIVGQSISRFELQDFQGRSYALEDFDEHPVLVVAFLGVECPLAKQYASRLAAMSEEFVSQGVGFVGVDSNVQDSLEEIGHFARKHEFTFPLLRDRDHEVPAQGLLEYEYFIVDPGFTEDRWLKACECRPGNRSVVHHINVFILPPELDNTFLRDQLTNRLLDGYAPGFRHEPLPEGMASRVRAGSRFVFQMHYTPVGTPQEDLSYMGVIFADEEKVEQSVEMPLAFNAEFAIPPGASDHQVKSMYELKTDATLFAMIPHMHLRGKSFRYEALHIDGTTEVLLHVPRYDFNWQSTFQLSEPIELPAGTIVECTAVFDNSEDNLANPDPTATVTWGDQTTDEMMIGYLCLAKPKELGDLPNAPPQRSVDFAEAPPIVPSGLAWLAVAVALVGSSTALVFVGRRMRMGASKS</sequence>
<dbReference type="InterPro" id="IPR036939">
    <property type="entry name" value="Cu2_ascorb_mOase_N_sf"/>
</dbReference>
<keyword evidence="1" id="KW-1015">Disulfide bond</keyword>
<dbReference type="InterPro" id="IPR000866">
    <property type="entry name" value="AhpC/TSA"/>
</dbReference>
<evidence type="ECO:0000313" key="5">
    <source>
        <dbReference type="Proteomes" id="UP001642464"/>
    </source>
</evidence>
<feature type="transmembrane region" description="Helical" evidence="2">
    <location>
        <begin position="230"/>
        <end position="249"/>
    </location>
</feature>
<feature type="transmembrane region" description="Helical" evidence="2">
    <location>
        <begin position="1312"/>
        <end position="1332"/>
    </location>
</feature>
<dbReference type="PANTHER" id="PTHR43640">
    <property type="entry name" value="OS07G0260300 PROTEIN"/>
    <property type="match status" value="1"/>
</dbReference>
<name>A0ABP0Q5X3_9DINO</name>
<dbReference type="Gene3D" id="2.60.120.310">
    <property type="entry name" value="Copper type II, ascorbate-dependent monooxygenase, N-terminal domain"/>
    <property type="match status" value="1"/>
</dbReference>
<feature type="domain" description="Thioredoxin" evidence="3">
    <location>
        <begin position="934"/>
        <end position="1060"/>
    </location>
</feature>
<protein>
    <submittedName>
        <fullName evidence="4">Thiol-disulfide oxidoreductase ResA</fullName>
    </submittedName>
</protein>
<dbReference type="InterPro" id="IPR047262">
    <property type="entry name" value="PRX-like1"/>
</dbReference>
<feature type="non-terminal residue" evidence="4">
    <location>
        <position position="1"/>
    </location>
</feature>
<feature type="domain" description="Thioredoxin" evidence="3">
    <location>
        <begin position="257"/>
        <end position="409"/>
    </location>
</feature>
<proteinExistence type="predicted"/>
<keyword evidence="5" id="KW-1185">Reference proteome</keyword>
<evidence type="ECO:0000313" key="4">
    <source>
        <dbReference type="EMBL" id="CAK9083091.1"/>
    </source>
</evidence>
<organism evidence="4 5">
    <name type="scientific">Durusdinium trenchii</name>
    <dbReference type="NCBI Taxonomy" id="1381693"/>
    <lineage>
        <taxon>Eukaryota</taxon>
        <taxon>Sar</taxon>
        <taxon>Alveolata</taxon>
        <taxon>Dinophyceae</taxon>
        <taxon>Suessiales</taxon>
        <taxon>Symbiodiniaceae</taxon>
        <taxon>Durusdinium</taxon>
    </lineage>
</organism>
<gene>
    <name evidence="4" type="ORF">SCF082_LOCUS39457</name>
</gene>
<dbReference type="PANTHER" id="PTHR43640:SF1">
    <property type="entry name" value="THIOREDOXIN-DEPENDENT PEROXIREDOXIN"/>
    <property type="match status" value="1"/>
</dbReference>